<dbReference type="Pfam" id="PF00071">
    <property type="entry name" value="Ras"/>
    <property type="match status" value="1"/>
</dbReference>
<gene>
    <name evidence="3" type="ORF">LOD99_10347</name>
</gene>
<protein>
    <submittedName>
        <fullName evidence="3">Uncharacterized protein</fullName>
    </submittedName>
</protein>
<dbReference type="Proteomes" id="UP001165289">
    <property type="component" value="Unassembled WGS sequence"/>
</dbReference>
<dbReference type="PANTHER" id="PTHR24073">
    <property type="entry name" value="DRAB5-RELATED"/>
    <property type="match status" value="1"/>
</dbReference>
<proteinExistence type="predicted"/>
<comment type="caution">
    <text evidence="3">The sequence shown here is derived from an EMBL/GenBank/DDBJ whole genome shotgun (WGS) entry which is preliminary data.</text>
</comment>
<evidence type="ECO:0000313" key="4">
    <source>
        <dbReference type="Proteomes" id="UP001165289"/>
    </source>
</evidence>
<keyword evidence="4" id="KW-1185">Reference proteome</keyword>
<dbReference type="EMBL" id="JAKMXF010000030">
    <property type="protein sequence ID" value="KAI6660667.1"/>
    <property type="molecule type" value="Genomic_DNA"/>
</dbReference>
<dbReference type="InterPro" id="IPR001806">
    <property type="entry name" value="Small_GTPase"/>
</dbReference>
<dbReference type="InterPro" id="IPR027417">
    <property type="entry name" value="P-loop_NTPase"/>
</dbReference>
<keyword evidence="1" id="KW-0547">Nucleotide-binding</keyword>
<dbReference type="Gene3D" id="3.40.50.300">
    <property type="entry name" value="P-loop containing nucleotide triphosphate hydrolases"/>
    <property type="match status" value="1"/>
</dbReference>
<reference evidence="3 4" key="1">
    <citation type="journal article" date="2023" name="BMC Biol.">
        <title>The compact genome of the sponge Oopsacas minuta (Hexactinellida) is lacking key metazoan core genes.</title>
        <authorList>
            <person name="Santini S."/>
            <person name="Schenkelaars Q."/>
            <person name="Jourda C."/>
            <person name="Duchesne M."/>
            <person name="Belahbib H."/>
            <person name="Rocher C."/>
            <person name="Selva M."/>
            <person name="Riesgo A."/>
            <person name="Vervoort M."/>
            <person name="Leys S.P."/>
            <person name="Kodjabachian L."/>
            <person name="Le Bivic A."/>
            <person name="Borchiellini C."/>
            <person name="Claverie J.M."/>
            <person name="Renard E."/>
        </authorList>
    </citation>
    <scope>NUCLEOTIDE SEQUENCE [LARGE SCALE GENOMIC DNA]</scope>
    <source>
        <strain evidence="3">SPO-2</strain>
    </source>
</reference>
<dbReference type="GO" id="GO:0005525">
    <property type="term" value="F:GTP binding"/>
    <property type="evidence" value="ECO:0007669"/>
    <property type="project" value="UniProtKB-KW"/>
</dbReference>
<organism evidence="3 4">
    <name type="scientific">Oopsacas minuta</name>
    <dbReference type="NCBI Taxonomy" id="111878"/>
    <lineage>
        <taxon>Eukaryota</taxon>
        <taxon>Metazoa</taxon>
        <taxon>Porifera</taxon>
        <taxon>Hexactinellida</taxon>
        <taxon>Hexasterophora</taxon>
        <taxon>Lyssacinosida</taxon>
        <taxon>Leucopsacidae</taxon>
        <taxon>Oopsacas</taxon>
    </lineage>
</organism>
<evidence type="ECO:0000256" key="1">
    <source>
        <dbReference type="ARBA" id="ARBA00022741"/>
    </source>
</evidence>
<dbReference type="GO" id="GO:0003924">
    <property type="term" value="F:GTPase activity"/>
    <property type="evidence" value="ECO:0007669"/>
    <property type="project" value="InterPro"/>
</dbReference>
<accession>A0AAV7KH61</accession>
<dbReference type="PROSITE" id="PS51419">
    <property type="entry name" value="RAB"/>
    <property type="match status" value="1"/>
</dbReference>
<sequence length="206" mass="23524">MFLAMVSTNGMHNKEIESNIVQVTALGDLGSGKTTILKRIWQGNELALSDKNPFEFRDSVIKCAPLPVDGQQVWMNVELSDTSGMESNGLLTSSYYRKKDGVILVWNCSNRKSLDNLLTWEEDLRHYYLDIEYPAVVLFANRFEESQLNERMFRQGVKEGFNQLLRLMGNRLTQSFARQRGRQEGMQNIVKLNGTNTESNKDIACC</sequence>
<dbReference type="SUPFAM" id="SSF52540">
    <property type="entry name" value="P-loop containing nucleoside triphosphate hydrolases"/>
    <property type="match status" value="1"/>
</dbReference>
<dbReference type="SMART" id="SM00175">
    <property type="entry name" value="RAB"/>
    <property type="match status" value="1"/>
</dbReference>
<evidence type="ECO:0000256" key="2">
    <source>
        <dbReference type="ARBA" id="ARBA00023134"/>
    </source>
</evidence>
<keyword evidence="2" id="KW-0342">GTP-binding</keyword>
<evidence type="ECO:0000313" key="3">
    <source>
        <dbReference type="EMBL" id="KAI6660667.1"/>
    </source>
</evidence>
<name>A0AAV7KH61_9METZ</name>
<dbReference type="AlphaFoldDB" id="A0AAV7KH61"/>